<keyword evidence="4" id="KW-0949">S-adenosyl-L-methionine</keyword>
<protein>
    <submittedName>
        <fullName evidence="8">Cyclopropane-fatty-acyl-phospholipid synthase</fullName>
    </submittedName>
</protein>
<name>A0A1E2VC50_9GAMM</name>
<evidence type="ECO:0000313" key="9">
    <source>
        <dbReference type="Proteomes" id="UP000094291"/>
    </source>
</evidence>
<dbReference type="EMBL" id="MDTQ01000001">
    <property type="protein sequence ID" value="ODC04590.1"/>
    <property type="molecule type" value="Genomic_DNA"/>
</dbReference>
<dbReference type="PANTHER" id="PTHR43667">
    <property type="entry name" value="CYCLOPROPANE-FATTY-ACYL-PHOSPHOLIPID SYNTHASE"/>
    <property type="match status" value="1"/>
</dbReference>
<keyword evidence="2" id="KW-0489">Methyltransferase</keyword>
<dbReference type="GO" id="GO:0032259">
    <property type="term" value="P:methylation"/>
    <property type="evidence" value="ECO:0007669"/>
    <property type="project" value="UniProtKB-KW"/>
</dbReference>
<proteinExistence type="inferred from homology"/>
<dbReference type="PANTHER" id="PTHR43667:SF2">
    <property type="entry name" value="FATTY ACID C-METHYL TRANSFERASE"/>
    <property type="match status" value="1"/>
</dbReference>
<dbReference type="GO" id="GO:0008168">
    <property type="term" value="F:methyltransferase activity"/>
    <property type="evidence" value="ECO:0007669"/>
    <property type="project" value="UniProtKB-KW"/>
</dbReference>
<keyword evidence="9" id="KW-1185">Reference proteome</keyword>
<dbReference type="InterPro" id="IPR029063">
    <property type="entry name" value="SAM-dependent_MTases_sf"/>
</dbReference>
<accession>A0A1E2VC50</accession>
<reference evidence="8 9" key="1">
    <citation type="submission" date="2016-08" db="EMBL/GenBank/DDBJ databases">
        <authorList>
            <person name="Seilhamer J.J."/>
        </authorList>
    </citation>
    <scope>NUCLEOTIDE SEQUENCE [LARGE SCALE GENOMIC DNA]</scope>
    <source>
        <strain evidence="8 9">PH27A</strain>
    </source>
</reference>
<feature type="compositionally biased region" description="Polar residues" evidence="7">
    <location>
        <begin position="11"/>
        <end position="28"/>
    </location>
</feature>
<dbReference type="InterPro" id="IPR003333">
    <property type="entry name" value="CMAS"/>
</dbReference>
<organism evidence="8 9">
    <name type="scientific">Terasakiispira papahanaumokuakeensis</name>
    <dbReference type="NCBI Taxonomy" id="197479"/>
    <lineage>
        <taxon>Bacteria</taxon>
        <taxon>Pseudomonadati</taxon>
        <taxon>Pseudomonadota</taxon>
        <taxon>Gammaproteobacteria</taxon>
        <taxon>Oceanospirillales</taxon>
        <taxon>Terasakiispira</taxon>
    </lineage>
</organism>
<comment type="caution">
    <text evidence="8">The sequence shown here is derived from an EMBL/GenBank/DDBJ whole genome shotgun (WGS) entry which is preliminary data.</text>
</comment>
<evidence type="ECO:0000256" key="3">
    <source>
        <dbReference type="ARBA" id="ARBA00022679"/>
    </source>
</evidence>
<evidence type="ECO:0000256" key="4">
    <source>
        <dbReference type="ARBA" id="ARBA00022691"/>
    </source>
</evidence>
<evidence type="ECO:0000313" key="8">
    <source>
        <dbReference type="EMBL" id="ODC04590.1"/>
    </source>
</evidence>
<evidence type="ECO:0000256" key="2">
    <source>
        <dbReference type="ARBA" id="ARBA00022603"/>
    </source>
</evidence>
<dbReference type="OrthoDB" id="9782855at2"/>
<dbReference type="Gene3D" id="3.40.50.150">
    <property type="entry name" value="Vaccinia Virus protein VP39"/>
    <property type="match status" value="1"/>
</dbReference>
<dbReference type="CDD" id="cd02440">
    <property type="entry name" value="AdoMet_MTases"/>
    <property type="match status" value="1"/>
</dbReference>
<evidence type="ECO:0000256" key="6">
    <source>
        <dbReference type="PIRSR" id="PIRSR003085-1"/>
    </source>
</evidence>
<dbReference type="PIRSF" id="PIRSF003085">
    <property type="entry name" value="CMAS"/>
    <property type="match status" value="1"/>
</dbReference>
<dbReference type="Pfam" id="PF02353">
    <property type="entry name" value="CMAS"/>
    <property type="match status" value="1"/>
</dbReference>
<evidence type="ECO:0000256" key="5">
    <source>
        <dbReference type="ARBA" id="ARBA00023098"/>
    </source>
</evidence>
<feature type="active site" evidence="6">
    <location>
        <position position="410"/>
    </location>
</feature>
<dbReference type="Proteomes" id="UP000094291">
    <property type="component" value="Unassembled WGS sequence"/>
</dbReference>
<keyword evidence="3" id="KW-0808">Transferase</keyword>
<gene>
    <name evidence="8" type="ORF">BFW38_14685</name>
</gene>
<evidence type="ECO:0000256" key="1">
    <source>
        <dbReference type="ARBA" id="ARBA00010815"/>
    </source>
</evidence>
<dbReference type="STRING" id="197479.BFW38_14685"/>
<dbReference type="SUPFAM" id="SSF53335">
    <property type="entry name" value="S-adenosyl-L-methionine-dependent methyltransferases"/>
    <property type="match status" value="1"/>
</dbReference>
<dbReference type="RefSeq" id="WP_068999574.1">
    <property type="nucleotide sequence ID" value="NZ_MDTQ01000001.1"/>
</dbReference>
<comment type="similarity">
    <text evidence="1">Belongs to the CFA/CMAS family.</text>
</comment>
<sequence>MKAESLGPETKCSTSLTSTASPNALSPTTTMTYSRLTRFARQQTLKLMQQLNGCCLEIDDGNSQWLLGQPDAPLKAHLTLHEPSVWRDIAFGGTLAAAEAYMDGRWSCDDLTALVRIMATNVEQVNQQLDHPLKRFGAPLTRLLHALNRNTRKGARRNISAHYDLGNELFALFLDRDHRMYSSAIYPHANATLEEASTYKLDRICQKLALTPTDHLLEIGTGWGGLALYAAQHYGCNVTTTTISREQYEHARARVAEAGLEDRITLLFQDYRDLEGQFDKLVSIEMIEAVGHHYLPTYLQTLERHLKPDGLALIQAITMRDQRYRFALKEVDFIKKYIFPGGFLPSLTALLSQLTRHTALNLLHQEEIGVHYARTLRDWRERFEDQLEAVRQQGYDERFIRMWRYYLCYCEGGFQERAIGTSQLLLAMPNNRRAPLLGSLEAPLNYELQAPE</sequence>
<dbReference type="InterPro" id="IPR050723">
    <property type="entry name" value="CFA/CMAS"/>
</dbReference>
<dbReference type="GO" id="GO:0008610">
    <property type="term" value="P:lipid biosynthetic process"/>
    <property type="evidence" value="ECO:0007669"/>
    <property type="project" value="InterPro"/>
</dbReference>
<dbReference type="AlphaFoldDB" id="A0A1E2VC50"/>
<keyword evidence="5" id="KW-0443">Lipid metabolism</keyword>
<evidence type="ECO:0000256" key="7">
    <source>
        <dbReference type="SAM" id="MobiDB-lite"/>
    </source>
</evidence>
<feature type="region of interest" description="Disordered" evidence="7">
    <location>
        <begin position="1"/>
        <end position="28"/>
    </location>
</feature>